<feature type="domain" description="AB hydrolase-1" evidence="1">
    <location>
        <begin position="21"/>
        <end position="244"/>
    </location>
</feature>
<keyword evidence="2" id="KW-0378">Hydrolase</keyword>
<dbReference type="PANTHER" id="PTHR43433">
    <property type="entry name" value="HYDROLASE, ALPHA/BETA FOLD FAMILY PROTEIN"/>
    <property type="match status" value="1"/>
</dbReference>
<dbReference type="PANTHER" id="PTHR43433:SF5">
    <property type="entry name" value="AB HYDROLASE-1 DOMAIN-CONTAINING PROTEIN"/>
    <property type="match status" value="1"/>
</dbReference>
<name>A0A426UYT1_9ACTN</name>
<organism evidence="2 3">
    <name type="scientific">Glycomyces terrestris</name>
    <dbReference type="NCBI Taxonomy" id="2493553"/>
    <lineage>
        <taxon>Bacteria</taxon>
        <taxon>Bacillati</taxon>
        <taxon>Actinomycetota</taxon>
        <taxon>Actinomycetes</taxon>
        <taxon>Glycomycetales</taxon>
        <taxon>Glycomycetaceae</taxon>
        <taxon>Glycomyces</taxon>
    </lineage>
</organism>
<dbReference type="InterPro" id="IPR050471">
    <property type="entry name" value="AB_hydrolase"/>
</dbReference>
<accession>A0A426UYT1</accession>
<evidence type="ECO:0000313" key="3">
    <source>
        <dbReference type="Proteomes" id="UP000277256"/>
    </source>
</evidence>
<dbReference type="Gene3D" id="3.40.50.1820">
    <property type="entry name" value="alpha/beta hydrolase"/>
    <property type="match status" value="1"/>
</dbReference>
<proteinExistence type="predicted"/>
<dbReference type="SUPFAM" id="SSF53474">
    <property type="entry name" value="alpha/beta-Hydrolases"/>
    <property type="match status" value="1"/>
</dbReference>
<reference evidence="2 3" key="1">
    <citation type="submission" date="2018-12" db="EMBL/GenBank/DDBJ databases">
        <title>Glycomyces sp. YIM 121974 draft genome.</title>
        <authorList>
            <person name="Li Q."/>
        </authorList>
    </citation>
    <scope>NUCLEOTIDE SEQUENCE [LARGE SCALE GENOMIC DNA]</scope>
    <source>
        <strain evidence="2 3">YIM 121974</strain>
    </source>
</reference>
<evidence type="ECO:0000259" key="1">
    <source>
        <dbReference type="Pfam" id="PF00561"/>
    </source>
</evidence>
<comment type="caution">
    <text evidence="2">The sequence shown here is derived from an EMBL/GenBank/DDBJ whole genome shotgun (WGS) entry which is preliminary data.</text>
</comment>
<gene>
    <name evidence="2" type="primary">pcaD</name>
    <name evidence="2" type="ORF">EIW28_13720</name>
</gene>
<dbReference type="AlphaFoldDB" id="A0A426UYT1"/>
<keyword evidence="3" id="KW-1185">Reference proteome</keyword>
<dbReference type="GO" id="GO:0047570">
    <property type="term" value="F:3-oxoadipate enol-lactonase activity"/>
    <property type="evidence" value="ECO:0007669"/>
    <property type="project" value="UniProtKB-EC"/>
</dbReference>
<dbReference type="Pfam" id="PF00561">
    <property type="entry name" value="Abhydrolase_1"/>
    <property type="match status" value="1"/>
</dbReference>
<dbReference type="NCBIfam" id="TIGR02427">
    <property type="entry name" value="protocat_pcaD"/>
    <property type="match status" value="1"/>
</dbReference>
<dbReference type="EC" id="3.1.1.24" evidence="2"/>
<dbReference type="InterPro" id="IPR029058">
    <property type="entry name" value="AB_hydrolase_fold"/>
</dbReference>
<dbReference type="GO" id="GO:0042952">
    <property type="term" value="P:beta-ketoadipate pathway"/>
    <property type="evidence" value="ECO:0007669"/>
    <property type="project" value="InterPro"/>
</dbReference>
<protein>
    <submittedName>
        <fullName evidence="2">3-oxoadipate enol-lactonase</fullName>
        <ecNumber evidence="2">3.1.1.24</ecNumber>
    </submittedName>
</protein>
<evidence type="ECO:0000313" key="2">
    <source>
        <dbReference type="EMBL" id="RRR99729.1"/>
    </source>
</evidence>
<dbReference type="Proteomes" id="UP000277256">
    <property type="component" value="Unassembled WGS sequence"/>
</dbReference>
<sequence>MQTPGGLRMIPVHEIDGEGTPLVLLNSLGATLEMWQPQVTPLSARFRLVRFDARGHGRTPYEGDGALALDELVGDVIDLLDHLGIERAHVAGVSLGGGVAMRLAVAHPERVDRLVLVSAAAKVGTVDSWRERAANVRADGTESISEAAMGRWFSAAFRESQPDTVEAFRERFDACDDEGYAACCEALGGMDQRGDVERIAAPALIVGGTADEVTTPADAAFLDERIPDSRMLLAEGAKHMVTAERPDWFNRALVAFVDEGEAGGR</sequence>
<dbReference type="InterPro" id="IPR026968">
    <property type="entry name" value="PcaD/CatD"/>
</dbReference>
<dbReference type="InterPro" id="IPR000073">
    <property type="entry name" value="AB_hydrolase_1"/>
</dbReference>
<dbReference type="EMBL" id="RSEB01000003">
    <property type="protein sequence ID" value="RRR99729.1"/>
    <property type="molecule type" value="Genomic_DNA"/>
</dbReference>
<dbReference type="PRINTS" id="PR00111">
    <property type="entry name" value="ABHYDROLASE"/>
</dbReference>